<dbReference type="Proteomes" id="UP001596481">
    <property type="component" value="Unassembled WGS sequence"/>
</dbReference>
<evidence type="ECO:0000256" key="1">
    <source>
        <dbReference type="SAM" id="MobiDB-lite"/>
    </source>
</evidence>
<name>A0ABD5ZEX6_9EURY</name>
<evidence type="ECO:0000313" key="3">
    <source>
        <dbReference type="Proteomes" id="UP001596481"/>
    </source>
</evidence>
<reference evidence="2 3" key="1">
    <citation type="journal article" date="2019" name="Int. J. Syst. Evol. Microbiol.">
        <title>The Global Catalogue of Microorganisms (GCM) 10K type strain sequencing project: providing services to taxonomists for standard genome sequencing and annotation.</title>
        <authorList>
            <consortium name="The Broad Institute Genomics Platform"/>
            <consortium name="The Broad Institute Genome Sequencing Center for Infectious Disease"/>
            <person name="Wu L."/>
            <person name="Ma J."/>
        </authorList>
    </citation>
    <scope>NUCLEOTIDE SEQUENCE [LARGE SCALE GENOMIC DNA]</scope>
    <source>
        <strain evidence="2 3">DSM 29988</strain>
    </source>
</reference>
<feature type="compositionally biased region" description="Polar residues" evidence="1">
    <location>
        <begin position="190"/>
        <end position="200"/>
    </location>
</feature>
<comment type="caution">
    <text evidence="2">The sequence shown here is derived from an EMBL/GenBank/DDBJ whole genome shotgun (WGS) entry which is preliminary data.</text>
</comment>
<evidence type="ECO:0008006" key="4">
    <source>
        <dbReference type="Google" id="ProtNLM"/>
    </source>
</evidence>
<dbReference type="EMBL" id="JBHTAA010000005">
    <property type="protein sequence ID" value="MFC7203547.1"/>
    <property type="molecule type" value="Genomic_DNA"/>
</dbReference>
<dbReference type="AlphaFoldDB" id="A0ABD5ZEX6"/>
<sequence length="200" mass="21961">MRRRALLSSTAALSLAALSGCLGDAREVASGDIHGEHGYANLHPADEQYVHGTFPDDSNVRGWVFPEPPADQADVFTDRALQGEFSNDLLWADGNSFVLLFEFRIPRDEAAFYNATGFVEWTGWNRCEIPIRRSGTTYEDEGANSADADELVCTAIHKFTVERGGEPTRATLAVRDRETGEAVGSYSVGEWTNQRSQPSS</sequence>
<organism evidence="2 3">
    <name type="scientific">Haloferax namakaokahaiae</name>
    <dbReference type="NCBI Taxonomy" id="1748331"/>
    <lineage>
        <taxon>Archaea</taxon>
        <taxon>Methanobacteriati</taxon>
        <taxon>Methanobacteriota</taxon>
        <taxon>Stenosarchaea group</taxon>
        <taxon>Halobacteria</taxon>
        <taxon>Halobacteriales</taxon>
        <taxon>Haloferacaceae</taxon>
        <taxon>Haloferax</taxon>
    </lineage>
</organism>
<protein>
    <recommendedName>
        <fullName evidence="4">Lipoprotein</fullName>
    </recommendedName>
</protein>
<accession>A0ABD5ZEX6</accession>
<feature type="region of interest" description="Disordered" evidence="1">
    <location>
        <begin position="180"/>
        <end position="200"/>
    </location>
</feature>
<proteinExistence type="predicted"/>
<dbReference type="PROSITE" id="PS51257">
    <property type="entry name" value="PROKAR_LIPOPROTEIN"/>
    <property type="match status" value="1"/>
</dbReference>
<dbReference type="RefSeq" id="WP_390222886.1">
    <property type="nucleotide sequence ID" value="NZ_JBHTAA010000005.1"/>
</dbReference>
<gene>
    <name evidence="2" type="ORF">ACFQJC_08480</name>
</gene>
<evidence type="ECO:0000313" key="2">
    <source>
        <dbReference type="EMBL" id="MFC7203547.1"/>
    </source>
</evidence>
<keyword evidence="3" id="KW-1185">Reference proteome</keyword>